<dbReference type="STRING" id="445710.ATSB10_08680"/>
<evidence type="ECO:0000313" key="10">
    <source>
        <dbReference type="Proteomes" id="UP000077255"/>
    </source>
</evidence>
<dbReference type="PATRIC" id="fig|445710.3.peg.865"/>
<dbReference type="EMBL" id="CP014841">
    <property type="protein sequence ID" value="AND68322.1"/>
    <property type="molecule type" value="Genomic_DNA"/>
</dbReference>
<keyword evidence="4 5" id="KW-0269">Exonuclease</keyword>
<dbReference type="Proteomes" id="UP000077255">
    <property type="component" value="Chromosome"/>
</dbReference>
<keyword evidence="3 5" id="KW-0378">Hydrolase</keyword>
<reference evidence="9 10" key="1">
    <citation type="submission" date="2016-02" db="EMBL/GenBank/DDBJ databases">
        <title>Complete genome sequencing and analysis of ATSB10, Dyella thiooxydans isolated from rhizosphere soil of sunflower (Helianthus annuus L.).</title>
        <authorList>
            <person name="Lee Y."/>
            <person name="Hwangbo K."/>
            <person name="Chung H."/>
            <person name="Yoo J."/>
            <person name="Kim K.Y."/>
            <person name="Sa T.M."/>
            <person name="Um Y."/>
            <person name="Madhaiyan M."/>
        </authorList>
    </citation>
    <scope>NUCLEOTIDE SEQUENCE [LARGE SCALE GENOMIC DNA]</scope>
    <source>
        <strain evidence="9 10">ATSB10</strain>
    </source>
</reference>
<keyword evidence="2 5" id="KW-0540">Nuclease</keyword>
<protein>
    <recommendedName>
        <fullName evidence="5">Exodeoxyribonuclease 7 large subunit</fullName>
        <ecNumber evidence="5">3.1.11.6</ecNumber>
    </recommendedName>
    <alternativeName>
        <fullName evidence="5">Exodeoxyribonuclease VII large subunit</fullName>
        <shortName evidence="5">Exonuclease VII large subunit</shortName>
    </alternativeName>
</protein>
<keyword evidence="1 5" id="KW-0963">Cytoplasm</keyword>
<comment type="catalytic activity">
    <reaction evidence="5 6">
        <text>Exonucleolytic cleavage in either 5'- to 3'- or 3'- to 5'-direction to yield nucleoside 5'-phosphates.</text>
        <dbReference type="EC" id="3.1.11.6"/>
    </reaction>
</comment>
<name>A0A160MZX6_9GAMM</name>
<dbReference type="GO" id="GO:0008855">
    <property type="term" value="F:exodeoxyribonuclease VII activity"/>
    <property type="evidence" value="ECO:0007669"/>
    <property type="project" value="UniProtKB-UniRule"/>
</dbReference>
<dbReference type="NCBIfam" id="TIGR00237">
    <property type="entry name" value="xseA"/>
    <property type="match status" value="1"/>
</dbReference>
<dbReference type="GO" id="GO:0005737">
    <property type="term" value="C:cytoplasm"/>
    <property type="evidence" value="ECO:0007669"/>
    <property type="project" value="UniProtKB-SubCell"/>
</dbReference>
<evidence type="ECO:0000259" key="8">
    <source>
        <dbReference type="Pfam" id="PF13742"/>
    </source>
</evidence>
<dbReference type="KEGG" id="dtx:ATSB10_08680"/>
<dbReference type="HAMAP" id="MF_00378">
    <property type="entry name" value="Exonuc_7_L"/>
    <property type="match status" value="1"/>
</dbReference>
<accession>A0A160MZX6</accession>
<evidence type="ECO:0000256" key="3">
    <source>
        <dbReference type="ARBA" id="ARBA00022801"/>
    </source>
</evidence>
<dbReference type="GO" id="GO:0009318">
    <property type="term" value="C:exodeoxyribonuclease VII complex"/>
    <property type="evidence" value="ECO:0007669"/>
    <property type="project" value="UniProtKB-UniRule"/>
</dbReference>
<sequence length="456" mass="50381">MSTFDPFPGGPAPDAGAPRRILTPSTLNRLVRGLLEDALPMVWIEGELSNVARPASGHLYFTLKDAGAQVRCAMFKMKSSRLTFKPMDGMQVLVRAKVGLYEPRGEFQLVAEAMEPSGEGALRRAFDQLKARLDAEGLFDAAHKRPLPRYIRRLGVITSATGAAIRDVLSVLGRRWPLVEVDVLPVPVQGKEAPPAIEAMLRKASASGRYDALLLTRGGGSLEDLWAFNDEAVARAVHASAVPVVSAVGHEVDFSIADFVADLRAPTPSAAAELLVPDAAQMARQLRLLEQRLVTVERRKLQTLDQRVDQLFARLQAQRPQARLGRDRDRLTNLHRRLHAALSAGSTRRERRLEQLLARLLAQHPRHRLTLLHRRLDELDPRLRRAIARMLERKRLTLAQVARALHAVSPLATLERGYAIAFDARGKVLRSPAQVEPGDALRIRLAEGELAARAGD</sequence>
<dbReference type="Pfam" id="PF02601">
    <property type="entry name" value="Exonuc_VII_L"/>
    <property type="match status" value="1"/>
</dbReference>
<comment type="similarity">
    <text evidence="5 6">Belongs to the XseA family.</text>
</comment>
<evidence type="ECO:0000256" key="5">
    <source>
        <dbReference type="HAMAP-Rule" id="MF_00378"/>
    </source>
</evidence>
<dbReference type="EC" id="3.1.11.6" evidence="5"/>
<dbReference type="OrthoDB" id="9802795at2"/>
<dbReference type="RefSeq" id="WP_063670743.1">
    <property type="nucleotide sequence ID" value="NZ_CP014841.1"/>
</dbReference>
<dbReference type="InterPro" id="IPR025824">
    <property type="entry name" value="OB-fold_nuc-bd_dom"/>
</dbReference>
<proteinExistence type="inferred from homology"/>
<evidence type="ECO:0000256" key="6">
    <source>
        <dbReference type="RuleBase" id="RU004355"/>
    </source>
</evidence>
<dbReference type="InterPro" id="IPR020579">
    <property type="entry name" value="Exonuc_VII_lsu_C"/>
</dbReference>
<evidence type="ECO:0000313" key="9">
    <source>
        <dbReference type="EMBL" id="AND68322.1"/>
    </source>
</evidence>
<feature type="domain" description="Exonuclease VII large subunit C-terminal" evidence="7">
    <location>
        <begin position="138"/>
        <end position="452"/>
    </location>
</feature>
<keyword evidence="10" id="KW-1185">Reference proteome</keyword>
<dbReference type="AlphaFoldDB" id="A0A160MZX6"/>
<evidence type="ECO:0000256" key="4">
    <source>
        <dbReference type="ARBA" id="ARBA00022839"/>
    </source>
</evidence>
<dbReference type="GO" id="GO:0003676">
    <property type="term" value="F:nucleic acid binding"/>
    <property type="evidence" value="ECO:0007669"/>
    <property type="project" value="InterPro"/>
</dbReference>
<organism evidence="9 10">
    <name type="scientific">Dyella thiooxydans</name>
    <dbReference type="NCBI Taxonomy" id="445710"/>
    <lineage>
        <taxon>Bacteria</taxon>
        <taxon>Pseudomonadati</taxon>
        <taxon>Pseudomonadota</taxon>
        <taxon>Gammaproteobacteria</taxon>
        <taxon>Lysobacterales</taxon>
        <taxon>Rhodanobacteraceae</taxon>
        <taxon>Dyella</taxon>
    </lineage>
</organism>
<evidence type="ECO:0000256" key="2">
    <source>
        <dbReference type="ARBA" id="ARBA00022722"/>
    </source>
</evidence>
<gene>
    <name evidence="5" type="primary">xseA</name>
    <name evidence="9" type="ORF">ATSB10_08680</name>
</gene>
<dbReference type="CDD" id="cd04489">
    <property type="entry name" value="ExoVII_LU_OBF"/>
    <property type="match status" value="1"/>
</dbReference>
<feature type="domain" description="OB-fold nucleic acid binding" evidence="8">
    <location>
        <begin position="25"/>
        <end position="115"/>
    </location>
</feature>
<comment type="subcellular location">
    <subcellularLocation>
        <location evidence="5 6">Cytoplasm</location>
    </subcellularLocation>
</comment>
<comment type="subunit">
    <text evidence="5">Heterooligomer composed of large and small subunits.</text>
</comment>
<evidence type="ECO:0000256" key="1">
    <source>
        <dbReference type="ARBA" id="ARBA00022490"/>
    </source>
</evidence>
<dbReference type="PANTHER" id="PTHR30008:SF0">
    <property type="entry name" value="EXODEOXYRIBONUCLEASE 7 LARGE SUBUNIT"/>
    <property type="match status" value="1"/>
</dbReference>
<dbReference type="Pfam" id="PF13742">
    <property type="entry name" value="tRNA_anti_2"/>
    <property type="match status" value="1"/>
</dbReference>
<dbReference type="GO" id="GO:0006308">
    <property type="term" value="P:DNA catabolic process"/>
    <property type="evidence" value="ECO:0007669"/>
    <property type="project" value="UniProtKB-UniRule"/>
</dbReference>
<dbReference type="PANTHER" id="PTHR30008">
    <property type="entry name" value="EXODEOXYRIBONUCLEASE 7 LARGE SUBUNIT"/>
    <property type="match status" value="1"/>
</dbReference>
<evidence type="ECO:0000259" key="7">
    <source>
        <dbReference type="Pfam" id="PF02601"/>
    </source>
</evidence>
<comment type="function">
    <text evidence="5">Bidirectionally degrades single-stranded DNA into large acid-insoluble oligonucleotides, which are then degraded further into small acid-soluble oligonucleotides.</text>
</comment>
<dbReference type="InterPro" id="IPR003753">
    <property type="entry name" value="Exonuc_VII_L"/>
</dbReference>